<keyword evidence="1" id="KW-1133">Transmembrane helix</keyword>
<dbReference type="EMBL" id="CAFBMK010000102">
    <property type="protein sequence ID" value="CAB4920079.1"/>
    <property type="molecule type" value="Genomic_DNA"/>
</dbReference>
<dbReference type="InterPro" id="IPR036259">
    <property type="entry name" value="MFS_trans_sf"/>
</dbReference>
<dbReference type="AlphaFoldDB" id="A0A6J7HV65"/>
<dbReference type="InterPro" id="IPR011701">
    <property type="entry name" value="MFS"/>
</dbReference>
<dbReference type="InterPro" id="IPR047769">
    <property type="entry name" value="MFS_ArsJ"/>
</dbReference>
<feature type="transmembrane region" description="Helical" evidence="1">
    <location>
        <begin position="6"/>
        <end position="26"/>
    </location>
</feature>
<feature type="transmembrane region" description="Helical" evidence="1">
    <location>
        <begin position="66"/>
        <end position="91"/>
    </location>
</feature>
<dbReference type="Gene3D" id="1.20.1250.20">
    <property type="entry name" value="MFS general substrate transporter like domains"/>
    <property type="match status" value="1"/>
</dbReference>
<proteinExistence type="predicted"/>
<feature type="transmembrane region" description="Helical" evidence="1">
    <location>
        <begin position="38"/>
        <end position="60"/>
    </location>
</feature>
<evidence type="ECO:0000256" key="1">
    <source>
        <dbReference type="SAM" id="Phobius"/>
    </source>
</evidence>
<protein>
    <submittedName>
        <fullName evidence="2">Unannotated protein</fullName>
    </submittedName>
</protein>
<organism evidence="2">
    <name type="scientific">freshwater metagenome</name>
    <dbReference type="NCBI Taxonomy" id="449393"/>
    <lineage>
        <taxon>unclassified sequences</taxon>
        <taxon>metagenomes</taxon>
        <taxon>ecological metagenomes</taxon>
    </lineage>
</organism>
<dbReference type="SUPFAM" id="SSF103473">
    <property type="entry name" value="MFS general substrate transporter"/>
    <property type="match status" value="1"/>
</dbReference>
<keyword evidence="1" id="KW-0472">Membrane</keyword>
<feature type="transmembrane region" description="Helical" evidence="1">
    <location>
        <begin position="132"/>
        <end position="150"/>
    </location>
</feature>
<dbReference type="PANTHER" id="PTHR23547">
    <property type="entry name" value="MAJOR FACILITATOR SUPERFAMILY DOMAIN, GENERAL SUBSTRATE TRANSPORTER"/>
    <property type="match status" value="1"/>
</dbReference>
<evidence type="ECO:0000313" key="2">
    <source>
        <dbReference type="EMBL" id="CAB4920079.1"/>
    </source>
</evidence>
<reference evidence="2" key="1">
    <citation type="submission" date="2020-05" db="EMBL/GenBank/DDBJ databases">
        <authorList>
            <person name="Chiriac C."/>
            <person name="Salcher M."/>
            <person name="Ghai R."/>
            <person name="Kavagutti S V."/>
        </authorList>
    </citation>
    <scope>NUCLEOTIDE SEQUENCE</scope>
</reference>
<keyword evidence="1" id="KW-0812">Transmembrane</keyword>
<dbReference type="Pfam" id="PF07690">
    <property type="entry name" value="MFS_1"/>
    <property type="match status" value="1"/>
</dbReference>
<dbReference type="PANTHER" id="PTHR23547:SF1">
    <property type="entry name" value="MAJOR FACILITATOR SUPERFAMILY MFS_1"/>
    <property type="match status" value="1"/>
</dbReference>
<gene>
    <name evidence="2" type="ORF">UFOPK3564_01783</name>
</gene>
<accession>A0A6J7HV65</accession>
<dbReference type="GO" id="GO:0022857">
    <property type="term" value="F:transmembrane transporter activity"/>
    <property type="evidence" value="ECO:0007669"/>
    <property type="project" value="InterPro"/>
</dbReference>
<feature type="transmembrane region" description="Helical" evidence="1">
    <location>
        <begin position="103"/>
        <end position="126"/>
    </location>
</feature>
<name>A0A6J7HV65_9ZZZZ</name>
<sequence>MGWSFWQVGIFMAVWTIGYGIVQASAPRFVKDPDGRTAAKLAFVLAAFPAAIATAMSTSIDSDVVIVAGLIVFGVVFAMNSAVHSYLILAYAEGSKVAMNVGFYYMANAFGRLSGTVLSGALYQWQGLQACLWGSAIMVLAAGLLSLLLPGDPARSRAPRVAS</sequence>